<protein>
    <submittedName>
        <fullName evidence="3">Uncharacterized protein</fullName>
    </submittedName>
</protein>
<keyword evidence="2" id="KW-0472">Membrane</keyword>
<feature type="transmembrane region" description="Helical" evidence="2">
    <location>
        <begin position="25"/>
        <end position="45"/>
    </location>
</feature>
<reference evidence="3" key="2">
    <citation type="submission" date="2020-09" db="EMBL/GenBank/DDBJ databases">
        <authorList>
            <person name="Sun Q."/>
            <person name="Zhou Y."/>
        </authorList>
    </citation>
    <scope>NUCLEOTIDE SEQUENCE</scope>
    <source>
        <strain evidence="3">CGMCC 1.12187</strain>
    </source>
</reference>
<sequence length="124" mass="12293">MAVVFADTPFVAVVLAPADLVVDGLAAVDLAAVVFLAATVFLAAVDFAAEVFVRDDVPVAGASVPDVDCGSPVSGASAAVSVVFLLAAGDTESLSLNGHGGRPRGNTPMTLSSPCAGRRPARQA</sequence>
<dbReference type="AlphaFoldDB" id="A0A917LT51"/>
<dbReference type="EMBL" id="BMEQ01000008">
    <property type="protein sequence ID" value="GGG55899.1"/>
    <property type="molecule type" value="Genomic_DNA"/>
</dbReference>
<keyword evidence="2" id="KW-1133">Transmembrane helix</keyword>
<gene>
    <name evidence="3" type="ORF">GCM10011374_18540</name>
</gene>
<proteinExistence type="predicted"/>
<evidence type="ECO:0000313" key="3">
    <source>
        <dbReference type="EMBL" id="GGG55899.1"/>
    </source>
</evidence>
<accession>A0A917LT51</accession>
<evidence type="ECO:0000313" key="4">
    <source>
        <dbReference type="Proteomes" id="UP000638848"/>
    </source>
</evidence>
<keyword evidence="4" id="KW-1185">Reference proteome</keyword>
<name>A0A917LT51_9MICC</name>
<reference evidence="3" key="1">
    <citation type="journal article" date="2014" name="Int. J. Syst. Evol. Microbiol.">
        <title>Complete genome sequence of Corynebacterium casei LMG S-19264T (=DSM 44701T), isolated from a smear-ripened cheese.</title>
        <authorList>
            <consortium name="US DOE Joint Genome Institute (JGI-PGF)"/>
            <person name="Walter F."/>
            <person name="Albersmeier A."/>
            <person name="Kalinowski J."/>
            <person name="Ruckert C."/>
        </authorList>
    </citation>
    <scope>NUCLEOTIDE SEQUENCE</scope>
    <source>
        <strain evidence="3">CGMCC 1.12187</strain>
    </source>
</reference>
<evidence type="ECO:0000256" key="1">
    <source>
        <dbReference type="SAM" id="MobiDB-lite"/>
    </source>
</evidence>
<organism evidence="3 4">
    <name type="scientific">Kocuria dechangensis</name>
    <dbReference type="NCBI Taxonomy" id="1176249"/>
    <lineage>
        <taxon>Bacteria</taxon>
        <taxon>Bacillati</taxon>
        <taxon>Actinomycetota</taxon>
        <taxon>Actinomycetes</taxon>
        <taxon>Micrococcales</taxon>
        <taxon>Micrococcaceae</taxon>
        <taxon>Kocuria</taxon>
    </lineage>
</organism>
<evidence type="ECO:0000256" key="2">
    <source>
        <dbReference type="SAM" id="Phobius"/>
    </source>
</evidence>
<keyword evidence="2" id="KW-0812">Transmembrane</keyword>
<feature type="region of interest" description="Disordered" evidence="1">
    <location>
        <begin position="93"/>
        <end position="124"/>
    </location>
</feature>
<dbReference type="Proteomes" id="UP000638848">
    <property type="component" value="Unassembled WGS sequence"/>
</dbReference>
<comment type="caution">
    <text evidence="3">The sequence shown here is derived from an EMBL/GenBank/DDBJ whole genome shotgun (WGS) entry which is preliminary data.</text>
</comment>